<keyword evidence="3" id="KW-1185">Reference proteome</keyword>
<dbReference type="EMBL" id="ML976668">
    <property type="protein sequence ID" value="KAF1976101.1"/>
    <property type="molecule type" value="Genomic_DNA"/>
</dbReference>
<evidence type="ECO:0000313" key="3">
    <source>
        <dbReference type="Proteomes" id="UP000800036"/>
    </source>
</evidence>
<protein>
    <recommendedName>
        <fullName evidence="1">PiggyBac transposable element-derived protein domain-containing protein</fullName>
    </recommendedName>
</protein>
<organism evidence="2 3">
    <name type="scientific">Bimuria novae-zelandiae CBS 107.79</name>
    <dbReference type="NCBI Taxonomy" id="1447943"/>
    <lineage>
        <taxon>Eukaryota</taxon>
        <taxon>Fungi</taxon>
        <taxon>Dikarya</taxon>
        <taxon>Ascomycota</taxon>
        <taxon>Pezizomycotina</taxon>
        <taxon>Dothideomycetes</taxon>
        <taxon>Pleosporomycetidae</taxon>
        <taxon>Pleosporales</taxon>
        <taxon>Massarineae</taxon>
        <taxon>Didymosphaeriaceae</taxon>
        <taxon>Bimuria</taxon>
    </lineage>
</organism>
<sequence length="248" mass="28041">MPKAASQPSNDPDFVKYTKYTKKAGVLPDLPRDPPLDWRPLRIDNPHVIGSPLLPEGVNKGSPIDLFNLFFNINVLDQIAHHTNQHASALRYGPQLPSTRSWKPTSPSELYTYFAIVVYMGLHVEPSLEEYWTRLHKNAPYHPINQHMALKPFTPIESVPVSLVLAVDAHGRRLFPPGLHSVWDDNLFNTIPMLEYLRQHGVGCAGTVRTTKTRTEEAYEETAVVELEAEDAAVRTRARQKLTKKSFS</sequence>
<accession>A0A6A5VG15</accession>
<dbReference type="PANTHER" id="PTHR46599:SF3">
    <property type="entry name" value="PIGGYBAC TRANSPOSABLE ELEMENT-DERIVED PROTEIN 4"/>
    <property type="match status" value="1"/>
</dbReference>
<proteinExistence type="predicted"/>
<dbReference type="PANTHER" id="PTHR46599">
    <property type="entry name" value="PIGGYBAC TRANSPOSABLE ELEMENT-DERIVED PROTEIN 4"/>
    <property type="match status" value="1"/>
</dbReference>
<dbReference type="AlphaFoldDB" id="A0A6A5VG15"/>
<feature type="domain" description="PiggyBac transposable element-derived protein" evidence="1">
    <location>
        <begin position="62"/>
        <end position="156"/>
    </location>
</feature>
<reference evidence="2" key="1">
    <citation type="journal article" date="2020" name="Stud. Mycol.">
        <title>101 Dothideomycetes genomes: a test case for predicting lifestyles and emergence of pathogens.</title>
        <authorList>
            <person name="Haridas S."/>
            <person name="Albert R."/>
            <person name="Binder M."/>
            <person name="Bloem J."/>
            <person name="Labutti K."/>
            <person name="Salamov A."/>
            <person name="Andreopoulos B."/>
            <person name="Baker S."/>
            <person name="Barry K."/>
            <person name="Bills G."/>
            <person name="Bluhm B."/>
            <person name="Cannon C."/>
            <person name="Castanera R."/>
            <person name="Culley D."/>
            <person name="Daum C."/>
            <person name="Ezra D."/>
            <person name="Gonzalez J."/>
            <person name="Henrissat B."/>
            <person name="Kuo A."/>
            <person name="Liang C."/>
            <person name="Lipzen A."/>
            <person name="Lutzoni F."/>
            <person name="Magnuson J."/>
            <person name="Mondo S."/>
            <person name="Nolan M."/>
            <person name="Ohm R."/>
            <person name="Pangilinan J."/>
            <person name="Park H.-J."/>
            <person name="Ramirez L."/>
            <person name="Alfaro M."/>
            <person name="Sun H."/>
            <person name="Tritt A."/>
            <person name="Yoshinaga Y."/>
            <person name="Zwiers L.-H."/>
            <person name="Turgeon B."/>
            <person name="Goodwin S."/>
            <person name="Spatafora J."/>
            <person name="Crous P."/>
            <person name="Grigoriev I."/>
        </authorList>
    </citation>
    <scope>NUCLEOTIDE SEQUENCE</scope>
    <source>
        <strain evidence="2">CBS 107.79</strain>
    </source>
</reference>
<dbReference type="Proteomes" id="UP000800036">
    <property type="component" value="Unassembled WGS sequence"/>
</dbReference>
<dbReference type="OrthoDB" id="5428673at2759"/>
<dbReference type="InterPro" id="IPR029526">
    <property type="entry name" value="PGBD"/>
</dbReference>
<evidence type="ECO:0000313" key="2">
    <source>
        <dbReference type="EMBL" id="KAF1976101.1"/>
    </source>
</evidence>
<name>A0A6A5VG15_9PLEO</name>
<gene>
    <name evidence="2" type="ORF">BU23DRAFT_631465</name>
</gene>
<dbReference type="Pfam" id="PF13843">
    <property type="entry name" value="DDE_Tnp_1_7"/>
    <property type="match status" value="1"/>
</dbReference>
<evidence type="ECO:0000259" key="1">
    <source>
        <dbReference type="Pfam" id="PF13843"/>
    </source>
</evidence>